<protein>
    <recommendedName>
        <fullName evidence="2">Luciferase-like domain-containing protein</fullName>
    </recommendedName>
</protein>
<dbReference type="EMBL" id="BMQL01000006">
    <property type="protein sequence ID" value="GGR04047.1"/>
    <property type="molecule type" value="Genomic_DNA"/>
</dbReference>
<feature type="domain" description="Luciferase-like" evidence="2">
    <location>
        <begin position="8"/>
        <end position="139"/>
    </location>
</feature>
<dbReference type="AlphaFoldDB" id="A0A918C304"/>
<dbReference type="InterPro" id="IPR011251">
    <property type="entry name" value="Luciferase-like_dom"/>
</dbReference>
<keyword evidence="4" id="KW-1185">Reference proteome</keyword>
<proteinExistence type="predicted"/>
<dbReference type="RefSeq" id="WP_189089193.1">
    <property type="nucleotide sequence ID" value="NZ_BMQL01000006.1"/>
</dbReference>
<evidence type="ECO:0000256" key="1">
    <source>
        <dbReference type="ARBA" id="ARBA00007789"/>
    </source>
</evidence>
<name>A0A918C304_9DEIO</name>
<dbReference type="InterPro" id="IPR019949">
    <property type="entry name" value="CmoO-like"/>
</dbReference>
<evidence type="ECO:0000259" key="2">
    <source>
        <dbReference type="Pfam" id="PF00296"/>
    </source>
</evidence>
<comment type="similarity">
    <text evidence="1">To bacterial alkanal monooxygenase alpha and beta chains.</text>
</comment>
<reference evidence="3" key="2">
    <citation type="submission" date="2020-09" db="EMBL/GenBank/DDBJ databases">
        <authorList>
            <person name="Sun Q."/>
            <person name="Ohkuma M."/>
        </authorList>
    </citation>
    <scope>NUCLEOTIDE SEQUENCE</scope>
    <source>
        <strain evidence="3">JCM 31311</strain>
    </source>
</reference>
<organism evidence="3 4">
    <name type="scientific">Deinococcus ruber</name>
    <dbReference type="NCBI Taxonomy" id="1848197"/>
    <lineage>
        <taxon>Bacteria</taxon>
        <taxon>Thermotogati</taxon>
        <taxon>Deinococcota</taxon>
        <taxon>Deinococci</taxon>
        <taxon>Deinococcales</taxon>
        <taxon>Deinococcaceae</taxon>
        <taxon>Deinococcus</taxon>
    </lineage>
</organism>
<evidence type="ECO:0000313" key="3">
    <source>
        <dbReference type="EMBL" id="GGR04047.1"/>
    </source>
</evidence>
<accession>A0A918C304</accession>
<comment type="caution">
    <text evidence="3">The sequence shown here is derived from an EMBL/GenBank/DDBJ whole genome shotgun (WGS) entry which is preliminary data.</text>
</comment>
<sequence length="318" mass="33288">MTVQLSILDPVPIMAGQRPDQALHAAVRLAQCADQLGYHRIWYAEHHIQDAAACPAPAVLVASVAAHTQRIRVGSGGVVLRHHAPWHVAETFGMLGSLYPGRIDLGVASGHGASDDVAARLGGGPIEGRIDALQDALHTLGTQVDAWVLGSSSRSAQTAARLGWYYGSGNVVGDPAPLTQYRREFSALRHARPAVSLAVAVVCAESMPLALHLAASHGAYFSAQGTAPHGAPVPPPDHLPPLGGNALDLYPRLVVGDPATVRAALTALARRYDADELLLLSVLHGAQARIDSYTLIADAMLKVSVPPARIPAQPGGYL</sequence>
<evidence type="ECO:0000313" key="4">
    <source>
        <dbReference type="Proteomes" id="UP000603865"/>
    </source>
</evidence>
<reference evidence="3" key="1">
    <citation type="journal article" date="2014" name="Int. J. Syst. Evol. Microbiol.">
        <title>Complete genome sequence of Corynebacterium casei LMG S-19264T (=DSM 44701T), isolated from a smear-ripened cheese.</title>
        <authorList>
            <consortium name="US DOE Joint Genome Institute (JGI-PGF)"/>
            <person name="Walter F."/>
            <person name="Albersmeier A."/>
            <person name="Kalinowski J."/>
            <person name="Ruckert C."/>
        </authorList>
    </citation>
    <scope>NUCLEOTIDE SEQUENCE</scope>
    <source>
        <strain evidence="3">JCM 31311</strain>
    </source>
</reference>
<gene>
    <name evidence="3" type="ORF">GCM10008957_16260</name>
</gene>
<dbReference type="NCBIfam" id="TIGR03558">
    <property type="entry name" value="oxido_grp_1"/>
    <property type="match status" value="1"/>
</dbReference>
<dbReference type="GO" id="GO:0016705">
    <property type="term" value="F:oxidoreductase activity, acting on paired donors, with incorporation or reduction of molecular oxygen"/>
    <property type="evidence" value="ECO:0007669"/>
    <property type="project" value="InterPro"/>
</dbReference>
<dbReference type="SUPFAM" id="SSF51679">
    <property type="entry name" value="Bacterial luciferase-like"/>
    <property type="match status" value="1"/>
</dbReference>
<dbReference type="InterPro" id="IPR036661">
    <property type="entry name" value="Luciferase-like_sf"/>
</dbReference>
<dbReference type="Proteomes" id="UP000603865">
    <property type="component" value="Unassembled WGS sequence"/>
</dbReference>
<dbReference type="InterPro" id="IPR050766">
    <property type="entry name" value="Bact_Lucif_Oxidored"/>
</dbReference>
<dbReference type="GO" id="GO:0005829">
    <property type="term" value="C:cytosol"/>
    <property type="evidence" value="ECO:0007669"/>
    <property type="project" value="TreeGrafter"/>
</dbReference>
<dbReference type="Gene3D" id="3.20.20.30">
    <property type="entry name" value="Luciferase-like domain"/>
    <property type="match status" value="2"/>
</dbReference>
<dbReference type="PANTHER" id="PTHR30137">
    <property type="entry name" value="LUCIFERASE-LIKE MONOOXYGENASE"/>
    <property type="match status" value="1"/>
</dbReference>
<dbReference type="Pfam" id="PF00296">
    <property type="entry name" value="Bac_luciferase"/>
    <property type="match status" value="1"/>
</dbReference>
<dbReference type="PANTHER" id="PTHR30137:SF6">
    <property type="entry name" value="LUCIFERASE-LIKE MONOOXYGENASE"/>
    <property type="match status" value="1"/>
</dbReference>